<dbReference type="HOGENOM" id="CLU_035730_7_0_1"/>
<proteinExistence type="inferred from homology"/>
<dbReference type="GO" id="GO:0005576">
    <property type="term" value="C:extracellular region"/>
    <property type="evidence" value="ECO:0007669"/>
    <property type="project" value="UniProtKB-SubCell"/>
</dbReference>
<reference evidence="6 7" key="1">
    <citation type="journal article" date="2007" name="Nature">
        <title>Evolution of genes and genomes on the Drosophila phylogeny.</title>
        <authorList>
            <consortium name="Drosophila 12 Genomes Consortium"/>
            <person name="Clark A.G."/>
            <person name="Eisen M.B."/>
            <person name="Smith D.R."/>
            <person name="Bergman C.M."/>
            <person name="Oliver B."/>
            <person name="Markow T.A."/>
            <person name="Kaufman T.C."/>
            <person name="Kellis M."/>
            <person name="Gelbart W."/>
            <person name="Iyer V.N."/>
            <person name="Pollard D.A."/>
            <person name="Sackton T.B."/>
            <person name="Larracuente A.M."/>
            <person name="Singh N.D."/>
            <person name="Abad J.P."/>
            <person name="Abt D.N."/>
            <person name="Adryan B."/>
            <person name="Aguade M."/>
            <person name="Akashi H."/>
            <person name="Anderson W.W."/>
            <person name="Aquadro C.F."/>
            <person name="Ardell D.H."/>
            <person name="Arguello R."/>
            <person name="Artieri C.G."/>
            <person name="Barbash D.A."/>
            <person name="Barker D."/>
            <person name="Barsanti P."/>
            <person name="Batterham P."/>
            <person name="Batzoglou S."/>
            <person name="Begun D."/>
            <person name="Bhutkar A."/>
            <person name="Blanco E."/>
            <person name="Bosak S.A."/>
            <person name="Bradley R.K."/>
            <person name="Brand A.D."/>
            <person name="Brent M.R."/>
            <person name="Brooks A.N."/>
            <person name="Brown R.H."/>
            <person name="Butlin R.K."/>
            <person name="Caggese C."/>
            <person name="Calvi B.R."/>
            <person name="Bernardo de Carvalho A."/>
            <person name="Caspi A."/>
            <person name="Castrezana S."/>
            <person name="Celniker S.E."/>
            <person name="Chang J.L."/>
            <person name="Chapple C."/>
            <person name="Chatterji S."/>
            <person name="Chinwalla A."/>
            <person name="Civetta A."/>
            <person name="Clifton S.W."/>
            <person name="Comeron J.M."/>
            <person name="Costello J.C."/>
            <person name="Coyne J.A."/>
            <person name="Daub J."/>
            <person name="David R.G."/>
            <person name="Delcher A.L."/>
            <person name="Delehaunty K."/>
            <person name="Do C.B."/>
            <person name="Ebling H."/>
            <person name="Edwards K."/>
            <person name="Eickbush T."/>
            <person name="Evans J.D."/>
            <person name="Filipski A."/>
            <person name="Findeiss S."/>
            <person name="Freyhult E."/>
            <person name="Fulton L."/>
            <person name="Fulton R."/>
            <person name="Garcia A.C."/>
            <person name="Gardiner A."/>
            <person name="Garfield D.A."/>
            <person name="Garvin B.E."/>
            <person name="Gibson G."/>
            <person name="Gilbert D."/>
            <person name="Gnerre S."/>
            <person name="Godfrey J."/>
            <person name="Good R."/>
            <person name="Gotea V."/>
            <person name="Gravely B."/>
            <person name="Greenberg A.J."/>
            <person name="Griffiths-Jones S."/>
            <person name="Gross S."/>
            <person name="Guigo R."/>
            <person name="Gustafson E.A."/>
            <person name="Haerty W."/>
            <person name="Hahn M.W."/>
            <person name="Halligan D.L."/>
            <person name="Halpern A.L."/>
            <person name="Halter G.M."/>
            <person name="Han M.V."/>
            <person name="Heger A."/>
            <person name="Hillier L."/>
            <person name="Hinrichs A.S."/>
            <person name="Holmes I."/>
            <person name="Hoskins R.A."/>
            <person name="Hubisz M.J."/>
            <person name="Hultmark D."/>
            <person name="Huntley M.A."/>
            <person name="Jaffe D.B."/>
            <person name="Jagadeeshan S."/>
            <person name="Jeck W.R."/>
            <person name="Johnson J."/>
            <person name="Jones C.D."/>
            <person name="Jordan W.C."/>
            <person name="Karpen G.H."/>
            <person name="Kataoka E."/>
            <person name="Keightley P.D."/>
            <person name="Kheradpour P."/>
            <person name="Kirkness E.F."/>
            <person name="Koerich L.B."/>
            <person name="Kristiansen K."/>
            <person name="Kudrna D."/>
            <person name="Kulathinal R.J."/>
            <person name="Kumar S."/>
            <person name="Kwok R."/>
            <person name="Lander E."/>
            <person name="Langley C.H."/>
            <person name="Lapoint R."/>
            <person name="Lazzaro B.P."/>
            <person name="Lee S.J."/>
            <person name="Levesque L."/>
            <person name="Li R."/>
            <person name="Lin C.F."/>
            <person name="Lin M.F."/>
            <person name="Lindblad-Toh K."/>
            <person name="Llopart A."/>
            <person name="Long M."/>
            <person name="Low L."/>
            <person name="Lozovsky E."/>
            <person name="Lu J."/>
            <person name="Luo M."/>
            <person name="Machado C.A."/>
            <person name="Makalowski W."/>
            <person name="Marzo M."/>
            <person name="Matsuda M."/>
            <person name="Matzkin L."/>
            <person name="McAllister B."/>
            <person name="McBride C.S."/>
            <person name="McKernan B."/>
            <person name="McKernan K."/>
            <person name="Mendez-Lago M."/>
            <person name="Minx P."/>
            <person name="Mollenhauer M.U."/>
            <person name="Montooth K."/>
            <person name="Mount S.M."/>
            <person name="Mu X."/>
            <person name="Myers E."/>
            <person name="Negre B."/>
            <person name="Newfeld S."/>
            <person name="Nielsen R."/>
            <person name="Noor M.A."/>
            <person name="O'Grady P."/>
            <person name="Pachter L."/>
            <person name="Papaceit M."/>
            <person name="Parisi M.J."/>
            <person name="Parisi M."/>
            <person name="Parts L."/>
            <person name="Pedersen J.S."/>
            <person name="Pesole G."/>
            <person name="Phillippy A.M."/>
            <person name="Ponting C.P."/>
            <person name="Pop M."/>
            <person name="Porcelli D."/>
            <person name="Powell J.R."/>
            <person name="Prohaska S."/>
            <person name="Pruitt K."/>
            <person name="Puig M."/>
            <person name="Quesneville H."/>
            <person name="Ram K.R."/>
            <person name="Rand D."/>
            <person name="Rasmussen M.D."/>
            <person name="Reed L.K."/>
            <person name="Reenan R."/>
            <person name="Reily A."/>
            <person name="Remington K.A."/>
            <person name="Rieger T.T."/>
            <person name="Ritchie M.G."/>
            <person name="Robin C."/>
            <person name="Rogers Y.H."/>
            <person name="Rohde C."/>
            <person name="Rozas J."/>
            <person name="Rubenfield M.J."/>
            <person name="Ruiz A."/>
            <person name="Russo S."/>
            <person name="Salzberg S.L."/>
            <person name="Sanchez-Gracia A."/>
            <person name="Saranga D.J."/>
            <person name="Sato H."/>
            <person name="Schaeffer S.W."/>
            <person name="Schatz M.C."/>
            <person name="Schlenke T."/>
            <person name="Schwartz R."/>
            <person name="Segarra C."/>
            <person name="Singh R.S."/>
            <person name="Sirot L."/>
            <person name="Sirota M."/>
            <person name="Sisneros N.B."/>
            <person name="Smith C.D."/>
            <person name="Smith T.F."/>
            <person name="Spieth J."/>
            <person name="Stage D.E."/>
            <person name="Stark A."/>
            <person name="Stephan W."/>
            <person name="Strausberg R.L."/>
            <person name="Strempel S."/>
            <person name="Sturgill D."/>
            <person name="Sutton G."/>
            <person name="Sutton G.G."/>
            <person name="Tao W."/>
            <person name="Teichmann S."/>
            <person name="Tobari Y.N."/>
            <person name="Tomimura Y."/>
            <person name="Tsolas J.M."/>
            <person name="Valente V.L."/>
            <person name="Venter E."/>
            <person name="Venter J.C."/>
            <person name="Vicario S."/>
            <person name="Vieira F.G."/>
            <person name="Vilella A.J."/>
            <person name="Villasante A."/>
            <person name="Walenz B."/>
            <person name="Wang J."/>
            <person name="Wasserman M."/>
            <person name="Watts T."/>
            <person name="Wilson D."/>
            <person name="Wilson R.K."/>
            <person name="Wing R.A."/>
            <person name="Wolfner M.F."/>
            <person name="Wong A."/>
            <person name="Wong G.K."/>
            <person name="Wu C.I."/>
            <person name="Wu G."/>
            <person name="Yamamoto D."/>
            <person name="Yang H.P."/>
            <person name="Yang S.P."/>
            <person name="Yorke J.A."/>
            <person name="Yoshida K."/>
            <person name="Zdobnov E."/>
            <person name="Zhang P."/>
            <person name="Zhang Y."/>
            <person name="Zimin A.V."/>
            <person name="Baldwin J."/>
            <person name="Abdouelleil A."/>
            <person name="Abdulkadir J."/>
            <person name="Abebe A."/>
            <person name="Abera B."/>
            <person name="Abreu J."/>
            <person name="Acer S.C."/>
            <person name="Aftuck L."/>
            <person name="Alexander A."/>
            <person name="An P."/>
            <person name="Anderson E."/>
            <person name="Anderson S."/>
            <person name="Arachi H."/>
            <person name="Azer M."/>
            <person name="Bachantsang P."/>
            <person name="Barry A."/>
            <person name="Bayul T."/>
            <person name="Berlin A."/>
            <person name="Bessette D."/>
            <person name="Bloom T."/>
            <person name="Blye J."/>
            <person name="Boguslavskiy L."/>
            <person name="Bonnet C."/>
            <person name="Boukhgalter B."/>
            <person name="Bourzgui I."/>
            <person name="Brown A."/>
            <person name="Cahill P."/>
            <person name="Channer S."/>
            <person name="Cheshatsang Y."/>
            <person name="Chuda L."/>
            <person name="Citroen M."/>
            <person name="Collymore A."/>
            <person name="Cooke P."/>
            <person name="Costello M."/>
            <person name="D'Aco K."/>
            <person name="Daza R."/>
            <person name="De Haan G."/>
            <person name="DeGray S."/>
            <person name="DeMaso C."/>
            <person name="Dhargay N."/>
            <person name="Dooley K."/>
            <person name="Dooley E."/>
            <person name="Doricent M."/>
            <person name="Dorje P."/>
            <person name="Dorjee K."/>
            <person name="Dupes A."/>
            <person name="Elong R."/>
            <person name="Falk J."/>
            <person name="Farina A."/>
            <person name="Faro S."/>
            <person name="Ferguson D."/>
            <person name="Fisher S."/>
            <person name="Foley C.D."/>
            <person name="Franke A."/>
            <person name="Friedrich D."/>
            <person name="Gadbois L."/>
            <person name="Gearin G."/>
            <person name="Gearin C.R."/>
            <person name="Giannoukos G."/>
            <person name="Goode T."/>
            <person name="Graham J."/>
            <person name="Grandbois E."/>
            <person name="Grewal S."/>
            <person name="Gyaltsen K."/>
            <person name="Hafez N."/>
            <person name="Hagos B."/>
            <person name="Hall J."/>
            <person name="Henson C."/>
            <person name="Hollinger A."/>
            <person name="Honan T."/>
            <person name="Huard M.D."/>
            <person name="Hughes L."/>
            <person name="Hurhula B."/>
            <person name="Husby M.E."/>
            <person name="Kamat A."/>
            <person name="Kanga B."/>
            <person name="Kashin S."/>
            <person name="Khazanovich D."/>
            <person name="Kisner P."/>
            <person name="Lance K."/>
            <person name="Lara M."/>
            <person name="Lee W."/>
            <person name="Lennon N."/>
            <person name="Letendre F."/>
            <person name="LeVine R."/>
            <person name="Lipovsky A."/>
            <person name="Liu X."/>
            <person name="Liu J."/>
            <person name="Liu S."/>
            <person name="Lokyitsang T."/>
            <person name="Lokyitsang Y."/>
            <person name="Lubonja R."/>
            <person name="Lui A."/>
            <person name="MacDonald P."/>
            <person name="Magnisalis V."/>
            <person name="Maru K."/>
            <person name="Matthews C."/>
            <person name="McCusker W."/>
            <person name="McDonough S."/>
            <person name="Mehta T."/>
            <person name="Meldrim J."/>
            <person name="Meneus L."/>
            <person name="Mihai O."/>
            <person name="Mihalev A."/>
            <person name="Mihova T."/>
            <person name="Mittelman R."/>
            <person name="Mlenga V."/>
            <person name="Montmayeur A."/>
            <person name="Mulrain L."/>
            <person name="Navidi A."/>
            <person name="Naylor J."/>
            <person name="Negash T."/>
            <person name="Nguyen T."/>
            <person name="Nguyen N."/>
            <person name="Nicol R."/>
            <person name="Norbu C."/>
            <person name="Norbu N."/>
            <person name="Novod N."/>
            <person name="O'Neill B."/>
            <person name="Osman S."/>
            <person name="Markiewicz E."/>
            <person name="Oyono O.L."/>
            <person name="Patti C."/>
            <person name="Phunkhang P."/>
            <person name="Pierre F."/>
            <person name="Priest M."/>
            <person name="Raghuraman S."/>
            <person name="Rege F."/>
            <person name="Reyes R."/>
            <person name="Rise C."/>
            <person name="Rogov P."/>
            <person name="Ross K."/>
            <person name="Ryan E."/>
            <person name="Settipalli S."/>
            <person name="Shea T."/>
            <person name="Sherpa N."/>
            <person name="Shi L."/>
            <person name="Shih D."/>
            <person name="Sparrow T."/>
            <person name="Spaulding J."/>
            <person name="Stalker J."/>
            <person name="Stange-Thomann N."/>
            <person name="Stavropoulos S."/>
            <person name="Stone C."/>
            <person name="Strader C."/>
            <person name="Tesfaye S."/>
            <person name="Thomson T."/>
            <person name="Thoulutsang Y."/>
            <person name="Thoulutsang D."/>
            <person name="Topham K."/>
            <person name="Topping I."/>
            <person name="Tsamla T."/>
            <person name="Vassiliev H."/>
            <person name="Vo A."/>
            <person name="Wangchuk T."/>
            <person name="Wangdi T."/>
            <person name="Weiand M."/>
            <person name="Wilkinson J."/>
            <person name="Wilson A."/>
            <person name="Yadav S."/>
            <person name="Young G."/>
            <person name="Yu Q."/>
            <person name="Zembek L."/>
            <person name="Zhong D."/>
            <person name="Zimmer A."/>
            <person name="Zwirko Z."/>
            <person name="Jaffe D.B."/>
            <person name="Alvarez P."/>
            <person name="Brockman W."/>
            <person name="Butler J."/>
            <person name="Chin C."/>
            <person name="Gnerre S."/>
            <person name="Grabherr M."/>
            <person name="Kleber M."/>
            <person name="Mauceli E."/>
            <person name="MacCallum I."/>
        </authorList>
    </citation>
    <scope>NUCLEOTIDE SEQUENCE [LARGE SCALE GENOMIC DNA]</scope>
    <source>
        <strain evidence="7">Tucson 14030-0811.24</strain>
    </source>
</reference>
<comment type="subcellular location">
    <subcellularLocation>
        <location evidence="1">Secreted</location>
    </subcellularLocation>
</comment>
<dbReference type="InterPro" id="IPR014044">
    <property type="entry name" value="CAP_dom"/>
</dbReference>
<dbReference type="SMART" id="SM00198">
    <property type="entry name" value="SCP"/>
    <property type="match status" value="1"/>
</dbReference>
<organism evidence="6 7">
    <name type="scientific">Drosophila willistoni</name>
    <name type="common">Fruit fly</name>
    <dbReference type="NCBI Taxonomy" id="7260"/>
    <lineage>
        <taxon>Eukaryota</taxon>
        <taxon>Metazoa</taxon>
        <taxon>Ecdysozoa</taxon>
        <taxon>Arthropoda</taxon>
        <taxon>Hexapoda</taxon>
        <taxon>Insecta</taxon>
        <taxon>Pterygota</taxon>
        <taxon>Neoptera</taxon>
        <taxon>Endopterygota</taxon>
        <taxon>Diptera</taxon>
        <taxon>Brachycera</taxon>
        <taxon>Muscomorpha</taxon>
        <taxon>Ephydroidea</taxon>
        <taxon>Drosophilidae</taxon>
        <taxon>Drosophila</taxon>
        <taxon>Sophophora</taxon>
    </lineage>
</organism>
<dbReference type="AlphaFoldDB" id="B4MJ28"/>
<dbReference type="SUPFAM" id="SSF55797">
    <property type="entry name" value="PR-1-like"/>
    <property type="match status" value="1"/>
</dbReference>
<evidence type="ECO:0000313" key="6">
    <source>
        <dbReference type="EMBL" id="EDW72117.2"/>
    </source>
</evidence>
<evidence type="ECO:0000256" key="3">
    <source>
        <dbReference type="ARBA" id="ARBA00022525"/>
    </source>
</evidence>
<protein>
    <recommendedName>
        <fullName evidence="4">Venom allergen-1</fullName>
    </recommendedName>
</protein>
<keyword evidence="7" id="KW-1185">Reference proteome</keyword>
<dbReference type="STRING" id="7260.B4MJ28"/>
<dbReference type="Gene3D" id="3.40.33.10">
    <property type="entry name" value="CAP"/>
    <property type="match status" value="1"/>
</dbReference>
<dbReference type="FunCoup" id="B4MJ28">
    <property type="interactions" value="24"/>
</dbReference>
<dbReference type="eggNOG" id="KOG3017">
    <property type="taxonomic scope" value="Eukaryota"/>
</dbReference>
<dbReference type="OrthoDB" id="414826at2759"/>
<dbReference type="SMR" id="B4MJ28"/>
<dbReference type="InterPro" id="IPR001283">
    <property type="entry name" value="CRISP-related"/>
</dbReference>
<dbReference type="FunFam" id="3.40.33.10:FF:000007">
    <property type="entry name" value="Venom allergen"/>
    <property type="match status" value="1"/>
</dbReference>
<comment type="similarity">
    <text evidence="2">Belongs to the CRISP family.</text>
</comment>
<dbReference type="InterPro" id="IPR035940">
    <property type="entry name" value="CAP_sf"/>
</dbReference>
<evidence type="ECO:0000256" key="4">
    <source>
        <dbReference type="ARBA" id="ARBA00068306"/>
    </source>
</evidence>
<accession>B4MJ28</accession>
<evidence type="ECO:0000259" key="5">
    <source>
        <dbReference type="SMART" id="SM00198"/>
    </source>
</evidence>
<gene>
    <name evidence="6" type="primary">Dwil\GK10315</name>
    <name evidence="6" type="ORF">Dwil_GK10315</name>
</gene>
<keyword evidence="3" id="KW-0964">Secreted</keyword>
<feature type="domain" description="SCP" evidence="5">
    <location>
        <begin position="119"/>
        <end position="280"/>
    </location>
</feature>
<evidence type="ECO:0000313" key="7">
    <source>
        <dbReference type="Proteomes" id="UP000007798"/>
    </source>
</evidence>
<name>B4MJ28_DROWI</name>
<dbReference type="InParanoid" id="B4MJ28"/>
<dbReference type="EMBL" id="CH963738">
    <property type="protein sequence ID" value="EDW72117.2"/>
    <property type="molecule type" value="Genomic_DNA"/>
</dbReference>
<dbReference type="PANTHER" id="PTHR10334">
    <property type="entry name" value="CYSTEINE-RICH SECRETORY PROTEIN-RELATED"/>
    <property type="match status" value="1"/>
</dbReference>
<evidence type="ECO:0000256" key="1">
    <source>
        <dbReference type="ARBA" id="ARBA00004613"/>
    </source>
</evidence>
<dbReference type="Pfam" id="PF00188">
    <property type="entry name" value="CAP"/>
    <property type="match status" value="1"/>
</dbReference>
<dbReference type="CDD" id="cd05380">
    <property type="entry name" value="CAP_euk"/>
    <property type="match status" value="1"/>
</dbReference>
<evidence type="ECO:0000256" key="2">
    <source>
        <dbReference type="ARBA" id="ARBA00009923"/>
    </source>
</evidence>
<sequence>MNMDMDGLQCLAAACPLFAQSGIRPKLSCWLNVEMLRLSSKCSAGGFNHLLVPAAVLLIILQAINLTEGQTSDYCLDSLCALYNGTHTVQVPHIACHNNGSFDAVRCGPQPKLLDMSDRRKQLLLDMHNLARSKIASGDLPGYKSASHMPLMRWDSELEYLAGLHAKRCQFAHDKCRNTPRFKISGQNIGYFWIGREFKSHSKRMKSFVLNWFKEYLDADQSFIDSYHLHPENKKIGHFTMLVSDRAHRVGCAAVHFLESKSNRFQFMLTCNYDYNNIFNEPIYQTGPPASKCQLNHVSEKFPSLCDWKVDDDSEESLEDENMLDNNVPL</sequence>
<dbReference type="Proteomes" id="UP000007798">
    <property type="component" value="Unassembled WGS sequence"/>
</dbReference>